<sequence>MAGVKSFGRGRGWAKPHGDDVPLPKPGRLLNSKSEESIDHDDFDTAIDLVNVENVEEIANSVSRLIDDKMRTQGFKDIFGKLYKRAVKDREFGDKLVRFCYSTTIKNIYDNNGSSFFKLLINNFQIDYERREELRRKDPTEFYSVVFLLTRYTLHSKIQTRVIYHALVSYMEMLLEMHSVEDIKLFKEMIVKLGNRLQTGYKEPVKELILTCRTILIKEDVPEASRLMLLYVIDLERRGFSHLPNYLKAFYKSQLGEEYEEPLLN</sequence>
<dbReference type="InterPro" id="IPR016024">
    <property type="entry name" value="ARM-type_fold"/>
</dbReference>
<dbReference type="GO" id="GO:0005829">
    <property type="term" value="C:cytosol"/>
    <property type="evidence" value="ECO:0007669"/>
    <property type="project" value="TreeGrafter"/>
</dbReference>
<protein>
    <submittedName>
        <fullName evidence="3 4">Uncharacterized protein LOC108627704</fullName>
    </submittedName>
</protein>
<accession>A0AAJ7S6M9</accession>
<dbReference type="AlphaFoldDB" id="A0AAJ7S6M9"/>
<dbReference type="GeneID" id="108627704"/>
<keyword evidence="2" id="KW-1185">Reference proteome</keyword>
<reference evidence="3 4" key="1">
    <citation type="submission" date="2025-04" db="UniProtKB">
        <authorList>
            <consortium name="RefSeq"/>
        </authorList>
    </citation>
    <scope>IDENTIFICATION</scope>
    <source>
        <tissue evidence="3 4">Whole body</tissue>
    </source>
</reference>
<dbReference type="GO" id="GO:0008494">
    <property type="term" value="F:translation activator activity"/>
    <property type="evidence" value="ECO:0007669"/>
    <property type="project" value="TreeGrafter"/>
</dbReference>
<dbReference type="Gene3D" id="1.25.40.180">
    <property type="match status" value="1"/>
</dbReference>
<evidence type="ECO:0000313" key="2">
    <source>
        <dbReference type="Proteomes" id="UP000694925"/>
    </source>
</evidence>
<evidence type="ECO:0000256" key="1">
    <source>
        <dbReference type="SAM" id="MobiDB-lite"/>
    </source>
</evidence>
<dbReference type="Proteomes" id="UP000694925">
    <property type="component" value="Unplaced"/>
</dbReference>
<dbReference type="PANTHER" id="PTHR23254">
    <property type="entry name" value="EIF4G DOMAIN PROTEIN"/>
    <property type="match status" value="1"/>
</dbReference>
<evidence type="ECO:0000313" key="3">
    <source>
        <dbReference type="RefSeq" id="XP_026671705.1"/>
    </source>
</evidence>
<organism evidence="2 3">
    <name type="scientific">Ceratina calcarata</name>
    <dbReference type="NCBI Taxonomy" id="156304"/>
    <lineage>
        <taxon>Eukaryota</taxon>
        <taxon>Metazoa</taxon>
        <taxon>Ecdysozoa</taxon>
        <taxon>Arthropoda</taxon>
        <taxon>Hexapoda</taxon>
        <taxon>Insecta</taxon>
        <taxon>Pterygota</taxon>
        <taxon>Neoptera</taxon>
        <taxon>Endopterygota</taxon>
        <taxon>Hymenoptera</taxon>
        <taxon>Apocrita</taxon>
        <taxon>Aculeata</taxon>
        <taxon>Apoidea</taxon>
        <taxon>Anthophila</taxon>
        <taxon>Apidae</taxon>
        <taxon>Ceratina</taxon>
        <taxon>Zadontomerus</taxon>
    </lineage>
</organism>
<gene>
    <name evidence="3 4" type="primary">LOC108627704</name>
</gene>
<dbReference type="SUPFAM" id="SSF48371">
    <property type="entry name" value="ARM repeat"/>
    <property type="match status" value="1"/>
</dbReference>
<dbReference type="KEGG" id="ccal:108627704"/>
<dbReference type="RefSeq" id="XP_026671706.1">
    <property type="nucleotide sequence ID" value="XM_026815905.1"/>
</dbReference>
<dbReference type="PANTHER" id="PTHR23254:SF18">
    <property type="entry name" value="RE28271P"/>
    <property type="match status" value="1"/>
</dbReference>
<feature type="region of interest" description="Disordered" evidence="1">
    <location>
        <begin position="1"/>
        <end position="34"/>
    </location>
</feature>
<name>A0AAJ7S6M9_9HYME</name>
<dbReference type="InterPro" id="IPR051367">
    <property type="entry name" value="mRNA_TranslReg/HistoneTransl"/>
</dbReference>
<evidence type="ECO:0000313" key="4">
    <source>
        <dbReference type="RefSeq" id="XP_026671706.1"/>
    </source>
</evidence>
<dbReference type="GO" id="GO:0006446">
    <property type="term" value="P:regulation of translational initiation"/>
    <property type="evidence" value="ECO:0007669"/>
    <property type="project" value="TreeGrafter"/>
</dbReference>
<dbReference type="RefSeq" id="XP_026671705.1">
    <property type="nucleotide sequence ID" value="XM_026815904.1"/>
</dbReference>
<proteinExistence type="predicted"/>